<evidence type="ECO:0000256" key="2">
    <source>
        <dbReference type="ARBA" id="ARBA00022679"/>
    </source>
</evidence>
<evidence type="ECO:0000313" key="7">
    <source>
        <dbReference type="EMBL" id="VVV88315.1"/>
    </source>
</evidence>
<dbReference type="EMBL" id="LR721779">
    <property type="protein sequence ID" value="VVV88315.1"/>
    <property type="molecule type" value="Genomic_DNA"/>
</dbReference>
<dbReference type="InterPro" id="IPR011009">
    <property type="entry name" value="Kinase-like_dom_sf"/>
</dbReference>
<dbReference type="GO" id="GO:0004674">
    <property type="term" value="F:protein serine/threonine kinase activity"/>
    <property type="evidence" value="ECO:0007669"/>
    <property type="project" value="UniProtKB-KW"/>
</dbReference>
<dbReference type="GO" id="GO:0005886">
    <property type="term" value="C:plasma membrane"/>
    <property type="evidence" value="ECO:0007669"/>
    <property type="project" value="TreeGrafter"/>
</dbReference>
<evidence type="ECO:0000256" key="5">
    <source>
        <dbReference type="ARBA" id="ARBA00022840"/>
    </source>
</evidence>
<evidence type="ECO:0000259" key="6">
    <source>
        <dbReference type="PROSITE" id="PS50011"/>
    </source>
</evidence>
<dbReference type="SUPFAM" id="SSF56112">
    <property type="entry name" value="Protein kinase-like (PK-like)"/>
    <property type="match status" value="1"/>
</dbReference>
<protein>
    <recommendedName>
        <fullName evidence="6">Protein kinase domain-containing protein</fullName>
    </recommendedName>
</protein>
<proteinExistence type="predicted"/>
<dbReference type="PROSITE" id="PS50011">
    <property type="entry name" value="PROTEIN_KINASE_DOM"/>
    <property type="match status" value="1"/>
</dbReference>
<organism evidence="7">
    <name type="scientific">Nymphaea colorata</name>
    <name type="common">pocket water lily</name>
    <dbReference type="NCBI Taxonomy" id="210225"/>
    <lineage>
        <taxon>Eukaryota</taxon>
        <taxon>Viridiplantae</taxon>
        <taxon>Streptophyta</taxon>
        <taxon>Embryophyta</taxon>
        <taxon>Tracheophyta</taxon>
        <taxon>Spermatophyta</taxon>
        <taxon>Magnoliopsida</taxon>
        <taxon>Nymphaeales</taxon>
        <taxon>Nymphaeaceae</taxon>
        <taxon>Nymphaea</taxon>
    </lineage>
</organism>
<gene>
    <name evidence="7" type="ORF">NYM_LOCUS10520</name>
</gene>
<dbReference type="PANTHER" id="PTHR27002:SF1050">
    <property type="entry name" value="CYSTEINE-RICH RECEPTOR-LIKE PROTEIN KINASE 5"/>
    <property type="match status" value="1"/>
</dbReference>
<dbReference type="InterPro" id="IPR000719">
    <property type="entry name" value="Prot_kinase_dom"/>
</dbReference>
<feature type="domain" description="Protein kinase" evidence="6">
    <location>
        <begin position="1"/>
        <end position="70"/>
    </location>
</feature>
<dbReference type="PANTHER" id="PTHR27002">
    <property type="entry name" value="RECEPTOR-LIKE SERINE/THREONINE-PROTEIN KINASE SD1-8"/>
    <property type="match status" value="1"/>
</dbReference>
<keyword evidence="3" id="KW-0547">Nucleotide-binding</keyword>
<dbReference type="Gramene" id="NC14G0010460.1">
    <property type="protein sequence ID" value="NC14G0010460.1:cds"/>
    <property type="gene ID" value="NC14G0010460"/>
</dbReference>
<dbReference type="InterPro" id="IPR001245">
    <property type="entry name" value="Ser-Thr/Tyr_kinase_cat_dom"/>
</dbReference>
<keyword evidence="1" id="KW-0723">Serine/threonine-protein kinase</keyword>
<dbReference type="GO" id="GO:0005524">
    <property type="term" value="F:ATP binding"/>
    <property type="evidence" value="ECO:0007669"/>
    <property type="project" value="UniProtKB-KW"/>
</dbReference>
<sequence>MWVGLVGVEEDCEGTVYLHHDSAISIIDRDLKAATVLVDDQMNIKISDFGMMRIINGNQTQLNTKIIVVI</sequence>
<reference evidence="7" key="1">
    <citation type="submission" date="2019-09" db="EMBL/GenBank/DDBJ databases">
        <authorList>
            <person name="Zhang L."/>
        </authorList>
    </citation>
    <scope>NUCLEOTIDE SEQUENCE</scope>
</reference>
<dbReference type="Pfam" id="PF07714">
    <property type="entry name" value="PK_Tyr_Ser-Thr"/>
    <property type="match status" value="1"/>
</dbReference>
<evidence type="ECO:0000256" key="3">
    <source>
        <dbReference type="ARBA" id="ARBA00022741"/>
    </source>
</evidence>
<name>A0A5K0ZFG1_9MAGN</name>
<evidence type="ECO:0000256" key="4">
    <source>
        <dbReference type="ARBA" id="ARBA00022777"/>
    </source>
</evidence>
<keyword evidence="5" id="KW-0067">ATP-binding</keyword>
<dbReference type="Gene3D" id="1.10.510.10">
    <property type="entry name" value="Transferase(Phosphotransferase) domain 1"/>
    <property type="match status" value="1"/>
</dbReference>
<accession>A0A5K0ZFG1</accession>
<dbReference type="AlphaFoldDB" id="A0A5K0ZFG1"/>
<evidence type="ECO:0000256" key="1">
    <source>
        <dbReference type="ARBA" id="ARBA00022527"/>
    </source>
</evidence>
<keyword evidence="2" id="KW-0808">Transferase</keyword>
<keyword evidence="4" id="KW-0418">Kinase</keyword>